<dbReference type="InterPro" id="IPR042199">
    <property type="entry name" value="AsparK_Bifunc_asparK/hSer_DH"/>
</dbReference>
<keyword evidence="22" id="KW-0486">Methionine biosynthesis</keyword>
<comment type="similarity">
    <text evidence="7 28">In the C-terminal section; belongs to the homoserine dehydrogenase family.</text>
</comment>
<dbReference type="InterPro" id="IPR036291">
    <property type="entry name" value="NAD(P)-bd_dom_sf"/>
</dbReference>
<evidence type="ECO:0000256" key="19">
    <source>
        <dbReference type="ARBA" id="ARBA00023027"/>
    </source>
</evidence>
<keyword evidence="11 28" id="KW-0808">Transferase</keyword>
<dbReference type="Pfam" id="PF00742">
    <property type="entry name" value="Homoserine_dh"/>
    <property type="match status" value="1"/>
</dbReference>
<keyword evidence="12" id="KW-0791">Threonine biosynthesis</keyword>
<dbReference type="UniPathway" id="UPA00051">
    <property type="reaction ID" value="UER00462"/>
</dbReference>
<dbReference type="InterPro" id="IPR001048">
    <property type="entry name" value="Asp/Glu/Uridylate_kinase"/>
</dbReference>
<dbReference type="Proteomes" id="UP000298636">
    <property type="component" value="Chromosome"/>
</dbReference>
<comment type="catalytic activity">
    <reaction evidence="26">
        <text>L-homoserine + NADP(+) = L-aspartate 4-semialdehyde + NADPH + H(+)</text>
        <dbReference type="Rhea" id="RHEA:15761"/>
        <dbReference type="ChEBI" id="CHEBI:15378"/>
        <dbReference type="ChEBI" id="CHEBI:57476"/>
        <dbReference type="ChEBI" id="CHEBI:57783"/>
        <dbReference type="ChEBI" id="CHEBI:58349"/>
        <dbReference type="ChEBI" id="CHEBI:537519"/>
        <dbReference type="EC" id="1.1.1.3"/>
    </reaction>
    <physiologicalReaction direction="right-to-left" evidence="26">
        <dbReference type="Rhea" id="RHEA:15763"/>
    </physiologicalReaction>
</comment>
<protein>
    <recommendedName>
        <fullName evidence="28">Bifunctional aspartokinase/homoserine dehydrogenase</fullName>
    </recommendedName>
    <domain>
        <recommendedName>
            <fullName evidence="28">Aspartokinase</fullName>
            <ecNumber evidence="28">2.7.2.4</ecNumber>
        </recommendedName>
    </domain>
    <domain>
        <recommendedName>
            <fullName evidence="28">Homoserine dehydrogenase</fullName>
            <ecNumber evidence="28">1.1.1.3</ecNumber>
        </recommendedName>
    </domain>
</protein>
<proteinExistence type="inferred from homology"/>
<evidence type="ECO:0000313" key="33">
    <source>
        <dbReference type="Proteomes" id="UP000298636"/>
    </source>
</evidence>
<evidence type="ECO:0000256" key="27">
    <source>
        <dbReference type="ARBA" id="ARBA00049031"/>
    </source>
</evidence>
<organism evidence="32 33">
    <name type="scientific">Buchnera aphidicola</name>
    <name type="common">Stegophylla sp.</name>
    <dbReference type="NCBI Taxonomy" id="2315800"/>
    <lineage>
        <taxon>Bacteria</taxon>
        <taxon>Pseudomonadati</taxon>
        <taxon>Pseudomonadota</taxon>
        <taxon>Gammaproteobacteria</taxon>
        <taxon>Enterobacterales</taxon>
        <taxon>Erwiniaceae</taxon>
        <taxon>Buchnera</taxon>
    </lineage>
</organism>
<dbReference type="EC" id="1.1.1.3" evidence="28"/>
<dbReference type="GO" id="GO:0009090">
    <property type="term" value="P:homoserine biosynthetic process"/>
    <property type="evidence" value="ECO:0007669"/>
    <property type="project" value="UniProtKB-ARBA"/>
</dbReference>
<keyword evidence="14 28" id="KW-0547">Nucleotide-binding</keyword>
<dbReference type="InterPro" id="IPR005106">
    <property type="entry name" value="Asp/hSer_DH_NAD-bd"/>
</dbReference>
<dbReference type="Gene3D" id="3.40.1160.10">
    <property type="entry name" value="Acetylglutamate kinase-like"/>
    <property type="match status" value="1"/>
</dbReference>
<dbReference type="GO" id="GO:0046872">
    <property type="term" value="F:metal ion binding"/>
    <property type="evidence" value="ECO:0007669"/>
    <property type="project" value="UniProtKB-KW"/>
</dbReference>
<evidence type="ECO:0000256" key="14">
    <source>
        <dbReference type="ARBA" id="ARBA00022741"/>
    </source>
</evidence>
<evidence type="ECO:0000256" key="12">
    <source>
        <dbReference type="ARBA" id="ARBA00022697"/>
    </source>
</evidence>
<evidence type="ECO:0000256" key="1">
    <source>
        <dbReference type="ARBA" id="ARBA00001920"/>
    </source>
</evidence>
<dbReference type="GO" id="GO:0050661">
    <property type="term" value="F:NADP binding"/>
    <property type="evidence" value="ECO:0007669"/>
    <property type="project" value="UniProtKB-UniRule"/>
</dbReference>
<comment type="pathway">
    <text evidence="6 28">Amino-acid biosynthesis; L-threonine biosynthesis; L-threonine from L-aspartate: step 1/5.</text>
</comment>
<comment type="pathway">
    <text evidence="2 28">Amino-acid biosynthesis; L-lysine biosynthesis via DAP pathway; (S)-tetrahydrodipicolinate from L-aspartate: step 1/4.</text>
</comment>
<dbReference type="EMBL" id="CP032998">
    <property type="protein sequence ID" value="QCI26322.1"/>
    <property type="molecule type" value="Genomic_DNA"/>
</dbReference>
<evidence type="ECO:0000256" key="5">
    <source>
        <dbReference type="ARBA" id="ARBA00005062"/>
    </source>
</evidence>
<dbReference type="Pfam" id="PF00696">
    <property type="entry name" value="AA_kinase"/>
    <property type="match status" value="1"/>
</dbReference>
<dbReference type="InterPro" id="IPR019811">
    <property type="entry name" value="HDH_CS"/>
</dbReference>
<evidence type="ECO:0000256" key="13">
    <source>
        <dbReference type="ARBA" id="ARBA00022723"/>
    </source>
</evidence>
<evidence type="ECO:0000256" key="7">
    <source>
        <dbReference type="ARBA" id="ARBA00007952"/>
    </source>
</evidence>
<dbReference type="GO" id="GO:0004072">
    <property type="term" value="F:aspartate kinase activity"/>
    <property type="evidence" value="ECO:0007669"/>
    <property type="project" value="UniProtKB-UniRule"/>
</dbReference>
<evidence type="ECO:0000256" key="8">
    <source>
        <dbReference type="ARBA" id="ARBA00010046"/>
    </source>
</evidence>
<comment type="cofactor">
    <cofactor evidence="1">
        <name>a metal cation</name>
        <dbReference type="ChEBI" id="CHEBI:25213"/>
    </cofactor>
</comment>
<keyword evidence="33" id="KW-1185">Reference proteome</keyword>
<dbReference type="RefSeq" id="WP_158351710.1">
    <property type="nucleotide sequence ID" value="NZ_CP032998.1"/>
</dbReference>
<dbReference type="Gene3D" id="1.20.120.1320">
    <property type="entry name" value="Aspartokinase, catalytic domain"/>
    <property type="match status" value="1"/>
</dbReference>
<evidence type="ECO:0000256" key="16">
    <source>
        <dbReference type="ARBA" id="ARBA00022840"/>
    </source>
</evidence>
<keyword evidence="13" id="KW-0479">Metal-binding</keyword>
<dbReference type="InterPro" id="IPR001342">
    <property type="entry name" value="HDH_cat"/>
</dbReference>
<dbReference type="Pfam" id="PF03447">
    <property type="entry name" value="NAD_binding_3"/>
    <property type="match status" value="1"/>
</dbReference>
<feature type="domain" description="Aspartate/homoserine dehydrogenase NAD-binding" evidence="31">
    <location>
        <begin position="475"/>
        <end position="609"/>
    </location>
</feature>
<evidence type="ECO:0000256" key="23">
    <source>
        <dbReference type="ARBA" id="ARBA00023268"/>
    </source>
</evidence>
<comment type="pathway">
    <text evidence="4 28">Amino-acid biosynthesis; L-threonine biosynthesis; L-threonine from L-aspartate: step 3/5.</text>
</comment>
<dbReference type="UniPathway" id="UPA00034">
    <property type="reaction ID" value="UER00015"/>
</dbReference>
<dbReference type="GO" id="GO:0005524">
    <property type="term" value="F:ATP binding"/>
    <property type="evidence" value="ECO:0007669"/>
    <property type="project" value="UniProtKB-UniRule"/>
</dbReference>
<evidence type="ECO:0000256" key="24">
    <source>
        <dbReference type="ARBA" id="ARBA00044938"/>
    </source>
</evidence>
<gene>
    <name evidence="32" type="ORF">D9V79_00675</name>
</gene>
<keyword evidence="21" id="KW-0457">Lysine biosynthesis</keyword>
<dbReference type="AlphaFoldDB" id="A0A4D6YB46"/>
<comment type="subunit">
    <text evidence="9 28">Homotetramer.</text>
</comment>
<dbReference type="NCBIfam" id="TIGR00657">
    <property type="entry name" value="asp_kinases"/>
    <property type="match status" value="1"/>
</dbReference>
<evidence type="ECO:0000256" key="9">
    <source>
        <dbReference type="ARBA" id="ARBA00011881"/>
    </source>
</evidence>
<dbReference type="InterPro" id="IPR049638">
    <property type="entry name" value="AK-HD"/>
</dbReference>
<dbReference type="GO" id="GO:0009089">
    <property type="term" value="P:lysine biosynthetic process via diaminopimelate"/>
    <property type="evidence" value="ECO:0007669"/>
    <property type="project" value="UniProtKB-UniRule"/>
</dbReference>
<evidence type="ECO:0000256" key="18">
    <source>
        <dbReference type="ARBA" id="ARBA00023002"/>
    </source>
</evidence>
<dbReference type="PROSITE" id="PS01042">
    <property type="entry name" value="HOMOSER_DHGENASE"/>
    <property type="match status" value="1"/>
</dbReference>
<dbReference type="SUPFAM" id="SSF55021">
    <property type="entry name" value="ACT-like"/>
    <property type="match status" value="1"/>
</dbReference>
<evidence type="ECO:0000256" key="25">
    <source>
        <dbReference type="ARBA" id="ARBA00048561"/>
    </source>
</evidence>
<dbReference type="FunFam" id="3.40.50.720:FF:000083">
    <property type="entry name" value="Bifunctional aspartokinase/homoserine dehydrogenase"/>
    <property type="match status" value="1"/>
</dbReference>
<evidence type="ECO:0000256" key="2">
    <source>
        <dbReference type="ARBA" id="ARBA00004766"/>
    </source>
</evidence>
<evidence type="ECO:0000256" key="3">
    <source>
        <dbReference type="ARBA" id="ARBA00004986"/>
    </source>
</evidence>
<evidence type="ECO:0000256" key="10">
    <source>
        <dbReference type="ARBA" id="ARBA00022605"/>
    </source>
</evidence>
<feature type="domain" description="Homoserine dehydrogenase catalytic" evidence="30">
    <location>
        <begin position="617"/>
        <end position="814"/>
    </location>
</feature>
<comment type="catalytic activity">
    <reaction evidence="27">
        <text>L-homoserine + NAD(+) = L-aspartate 4-semialdehyde + NADH + H(+)</text>
        <dbReference type="Rhea" id="RHEA:15757"/>
        <dbReference type="ChEBI" id="CHEBI:15378"/>
        <dbReference type="ChEBI" id="CHEBI:57476"/>
        <dbReference type="ChEBI" id="CHEBI:57540"/>
        <dbReference type="ChEBI" id="CHEBI:57945"/>
        <dbReference type="ChEBI" id="CHEBI:537519"/>
        <dbReference type="EC" id="1.1.1.3"/>
    </reaction>
    <physiologicalReaction direction="right-to-left" evidence="27">
        <dbReference type="Rhea" id="RHEA:15759"/>
    </physiologicalReaction>
</comment>
<dbReference type="EC" id="2.7.2.4" evidence="28"/>
<evidence type="ECO:0000256" key="11">
    <source>
        <dbReference type="ARBA" id="ARBA00022679"/>
    </source>
</evidence>
<keyword evidence="17 28" id="KW-0521">NADP</keyword>
<evidence type="ECO:0000259" key="30">
    <source>
        <dbReference type="Pfam" id="PF00742"/>
    </source>
</evidence>
<dbReference type="NCBIfam" id="NF006959">
    <property type="entry name" value="PRK09436.1"/>
    <property type="match status" value="1"/>
</dbReference>
<comment type="function">
    <text evidence="24">Bifunctional aspartate kinase and homoserine dehydrogenase that catalyzes the first and the third steps toward the synthesis of lysine, methionine and threonine from aspartate.</text>
</comment>
<evidence type="ECO:0000259" key="31">
    <source>
        <dbReference type="Pfam" id="PF03447"/>
    </source>
</evidence>
<keyword evidence="20" id="KW-0915">Sodium</keyword>
<dbReference type="FunFam" id="3.30.360.10:FF:000006">
    <property type="entry name" value="Bifunctional aspartokinase/homoserine dehydrogenase"/>
    <property type="match status" value="1"/>
</dbReference>
<evidence type="ECO:0000256" key="6">
    <source>
        <dbReference type="ARBA" id="ARBA00005139"/>
    </source>
</evidence>
<accession>A0A4D6YB46</accession>
<dbReference type="GO" id="GO:0004412">
    <property type="term" value="F:homoserine dehydrogenase activity"/>
    <property type="evidence" value="ECO:0007669"/>
    <property type="project" value="UniProtKB-UniRule"/>
</dbReference>
<name>A0A4D6YB46_9GAMM</name>
<evidence type="ECO:0000313" key="32">
    <source>
        <dbReference type="EMBL" id="QCI26322.1"/>
    </source>
</evidence>
<evidence type="ECO:0000256" key="26">
    <source>
        <dbReference type="ARBA" id="ARBA00048841"/>
    </source>
</evidence>
<keyword evidence="16 28" id="KW-0067">ATP-binding</keyword>
<keyword evidence="23" id="KW-0511">Multifunctional enzyme</keyword>
<comment type="pathway">
    <text evidence="5 28">Amino-acid biosynthesis; L-methionine biosynthesis via de novo pathway; L-homoserine from L-aspartate: step 3/3.</text>
</comment>
<dbReference type="InterPro" id="IPR011147">
    <property type="entry name" value="Bifunc_Aspkin/hSer_DH"/>
</dbReference>
<evidence type="ECO:0000256" key="17">
    <source>
        <dbReference type="ARBA" id="ARBA00022857"/>
    </source>
</evidence>
<evidence type="ECO:0000256" key="21">
    <source>
        <dbReference type="ARBA" id="ARBA00023154"/>
    </source>
</evidence>
<dbReference type="Gene3D" id="3.30.360.10">
    <property type="entry name" value="Dihydrodipicolinate Reductase, domain 2"/>
    <property type="match status" value="1"/>
</dbReference>
<dbReference type="InterPro" id="IPR036393">
    <property type="entry name" value="AceGlu_kinase-like_sf"/>
</dbReference>
<dbReference type="InterPro" id="IPR045865">
    <property type="entry name" value="ACT-like_dom_sf"/>
</dbReference>
<evidence type="ECO:0000256" key="15">
    <source>
        <dbReference type="ARBA" id="ARBA00022777"/>
    </source>
</evidence>
<dbReference type="UniPathway" id="UPA00050">
    <property type="reaction ID" value="UER00063"/>
</dbReference>
<dbReference type="CDD" id="cd04892">
    <property type="entry name" value="ACT_AK-like_2"/>
    <property type="match status" value="1"/>
</dbReference>
<dbReference type="SUPFAM" id="SSF53633">
    <property type="entry name" value="Carbamate kinase-like"/>
    <property type="match status" value="1"/>
</dbReference>
<dbReference type="SUPFAM" id="SSF51735">
    <property type="entry name" value="NAD(P)-binding Rossmann-fold domains"/>
    <property type="match status" value="1"/>
</dbReference>
<sequence length="818" mass="93348">MKTLKFGGTSLLNSKKFLDVSNIIEKKIKFENISVILSAPSKVTNYLENIIKFSIINKKTTNLFTELKNIFYELIRGIKKYQTNFNDIKVITKIDNEINNIQNMTQGIQILRQCPDNIYAIIISKGEILSTYIMNYILISKNYKVTTINPIQNILASTNYLNATVNILESKQRIQQLNIPKDHIILMPGFIAGNKNKELVILGRNGSDYSASVLSVCLQSNICEIWTDVDGIYTCDPRIVNNAQLLKSISYQEAITLSYFGAKVLHPKTILPLHISNIPCIIKNTSYPHHNGTKIYNTQIHHTYQPIPITGITYLNNIIIIKIKILQLNNINDIIKKILFLFSQKKINNIFTIQSPTENKITFHLLHQEYKKIKSSIINAFQLEIKNKILKPIKIIQNLKIISIIGNNIQKNKTLKTRIFYAIEHTDINTICITDKLSKHAISIITDNNNIEKNIKIIHNILLYNQKYIELFLIGIGGVGRALLKQIIKQKKYLQQKKINLNIFGIANSKNMLINTKKIDLNNWETNFHKKSQNFCIKKIIKTATNYRLFNPVIVDCTSSQEIPDFYPNILSHNIHIVTPNKKANTGTWEQYQKIKNISIEKNKKFLYETNVSAGLPIIETLKNLFLSGDKLISFKGILSGSLSFIFGKLEEGMSISEATKLAQKLGFTEPNPKDDLSGIDVARKLLIIARESGYQLELKDIQITSILPKNFLDIQDTKIFLSKLPELDIFFHRKYQIAHDKNKVLRFVGQIKNTGICQVKLSKIDIKDPLYNVKNGENALTIYSKYYNPIPLVLRGYGAGNQVTASGIFSDLIRTLS</sequence>
<reference evidence="32 33" key="1">
    <citation type="submission" date="2018-10" db="EMBL/GenBank/DDBJ databases">
        <title>Comparative functional genomics of the obligate endosymbiont Buchnera aphidicola.</title>
        <authorList>
            <person name="Chong R.A."/>
        </authorList>
    </citation>
    <scope>NUCLEOTIDE SEQUENCE [LARGE SCALE GENOMIC DNA]</scope>
    <source>
        <strain evidence="32 33">Ssp</strain>
    </source>
</reference>
<keyword evidence="15 28" id="KW-0418">Kinase</keyword>
<comment type="catalytic activity">
    <reaction evidence="25">
        <text>L-aspartate + ATP = 4-phospho-L-aspartate + ADP</text>
        <dbReference type="Rhea" id="RHEA:23776"/>
        <dbReference type="ChEBI" id="CHEBI:29991"/>
        <dbReference type="ChEBI" id="CHEBI:30616"/>
        <dbReference type="ChEBI" id="CHEBI:57535"/>
        <dbReference type="ChEBI" id="CHEBI:456216"/>
        <dbReference type="EC" id="2.7.2.4"/>
    </reaction>
    <physiologicalReaction direction="left-to-right" evidence="25">
        <dbReference type="Rhea" id="RHEA:23777"/>
    </physiologicalReaction>
</comment>
<comment type="similarity">
    <text evidence="8 28">In the N-terminal section; belongs to the aspartokinase family.</text>
</comment>
<evidence type="ECO:0000256" key="4">
    <source>
        <dbReference type="ARBA" id="ARBA00005056"/>
    </source>
</evidence>
<evidence type="ECO:0000259" key="29">
    <source>
        <dbReference type="Pfam" id="PF00696"/>
    </source>
</evidence>
<feature type="domain" description="Aspartate/glutamate/uridylate kinase" evidence="29">
    <location>
        <begin position="4"/>
        <end position="284"/>
    </location>
</feature>
<dbReference type="InterPro" id="IPR001341">
    <property type="entry name" value="Asp_kinase"/>
</dbReference>
<dbReference type="PIRSF" id="PIRSF000727">
    <property type="entry name" value="ThrA"/>
    <property type="match status" value="1"/>
</dbReference>
<dbReference type="OrthoDB" id="9799110at2"/>
<evidence type="ECO:0000256" key="22">
    <source>
        <dbReference type="ARBA" id="ARBA00023167"/>
    </source>
</evidence>
<keyword evidence="18 28" id="KW-0560">Oxidoreductase</keyword>
<dbReference type="GO" id="GO:0009088">
    <property type="term" value="P:threonine biosynthetic process"/>
    <property type="evidence" value="ECO:0007669"/>
    <property type="project" value="UniProtKB-UniRule"/>
</dbReference>
<keyword evidence="10 28" id="KW-0028">Amino-acid biosynthesis</keyword>
<dbReference type="PANTHER" id="PTHR43070:SF3">
    <property type="entry name" value="HOMOSERINE DEHYDROGENASE"/>
    <property type="match status" value="1"/>
</dbReference>
<dbReference type="Gene3D" id="3.30.2130.10">
    <property type="entry name" value="VC0802-like"/>
    <property type="match status" value="1"/>
</dbReference>
<dbReference type="PANTHER" id="PTHR43070">
    <property type="match status" value="1"/>
</dbReference>
<dbReference type="SUPFAM" id="SSF55347">
    <property type="entry name" value="Glyceraldehyde-3-phosphate dehydrogenase-like, C-terminal domain"/>
    <property type="match status" value="1"/>
</dbReference>
<dbReference type="Gene3D" id="3.40.50.720">
    <property type="entry name" value="NAD(P)-binding Rossmann-like Domain"/>
    <property type="match status" value="1"/>
</dbReference>
<evidence type="ECO:0000256" key="20">
    <source>
        <dbReference type="ARBA" id="ARBA00023053"/>
    </source>
</evidence>
<comment type="pathway">
    <text evidence="3 28">Amino-acid biosynthesis; L-methionine biosynthesis via de novo pathway; L-homoserine from L-aspartate: step 1/3.</text>
</comment>
<evidence type="ECO:0000256" key="28">
    <source>
        <dbReference type="PIRNR" id="PIRNR000727"/>
    </source>
</evidence>
<dbReference type="GO" id="GO:0009086">
    <property type="term" value="P:methionine biosynthetic process"/>
    <property type="evidence" value="ECO:0007669"/>
    <property type="project" value="UniProtKB-KW"/>
</dbReference>
<keyword evidence="19" id="KW-0520">NAD</keyword>